<gene>
    <name evidence="1" type="ORF">HY912_05590</name>
</gene>
<comment type="caution">
    <text evidence="1">The sequence shown here is derived from an EMBL/GenBank/DDBJ whole genome shotgun (WGS) entry which is preliminary data.</text>
</comment>
<protein>
    <submittedName>
        <fullName evidence="1">Uncharacterized protein</fullName>
    </submittedName>
</protein>
<evidence type="ECO:0000313" key="2">
    <source>
        <dbReference type="Proteomes" id="UP000807825"/>
    </source>
</evidence>
<reference evidence="1" key="1">
    <citation type="submission" date="2020-07" db="EMBL/GenBank/DDBJ databases">
        <title>Huge and variable diversity of episymbiotic CPR bacteria and DPANN archaea in groundwater ecosystems.</title>
        <authorList>
            <person name="He C.Y."/>
            <person name="Keren R."/>
            <person name="Whittaker M."/>
            <person name="Farag I.F."/>
            <person name="Doudna J."/>
            <person name="Cate J.H.D."/>
            <person name="Banfield J.F."/>
        </authorList>
    </citation>
    <scope>NUCLEOTIDE SEQUENCE</scope>
    <source>
        <strain evidence="1">NC_groundwater_1664_Pr3_B-0.1um_52_9</strain>
    </source>
</reference>
<sequence length="172" mass="19842">MKTFQAKRVTKHFTRTIAASRSEIFPLLCPVREHEWIDGWTCEMIYSETGVAENNCVFKTSFPRGVEETWVVSHYDTEGFEIRFAVVNPEGYVMKLDISLQERGDDSTDMSWTNNFTGLTPEGNEFIANYDGETYAAAMQGLFAALEHYLRTGQMLKIGPRHIKWHLFSRRS</sequence>
<name>A0A9D6V1E7_9BACT</name>
<evidence type="ECO:0000313" key="1">
    <source>
        <dbReference type="EMBL" id="MBI5248949.1"/>
    </source>
</evidence>
<proteinExistence type="predicted"/>
<accession>A0A9D6V1E7</accession>
<dbReference type="AlphaFoldDB" id="A0A9D6V1E7"/>
<dbReference type="EMBL" id="JACRDE010000160">
    <property type="protein sequence ID" value="MBI5248949.1"/>
    <property type="molecule type" value="Genomic_DNA"/>
</dbReference>
<organism evidence="1 2">
    <name type="scientific">Desulfomonile tiedjei</name>
    <dbReference type="NCBI Taxonomy" id="2358"/>
    <lineage>
        <taxon>Bacteria</taxon>
        <taxon>Pseudomonadati</taxon>
        <taxon>Thermodesulfobacteriota</taxon>
        <taxon>Desulfomonilia</taxon>
        <taxon>Desulfomonilales</taxon>
        <taxon>Desulfomonilaceae</taxon>
        <taxon>Desulfomonile</taxon>
    </lineage>
</organism>
<dbReference type="Proteomes" id="UP000807825">
    <property type="component" value="Unassembled WGS sequence"/>
</dbReference>
<dbReference type="SUPFAM" id="SSF55961">
    <property type="entry name" value="Bet v1-like"/>
    <property type="match status" value="1"/>
</dbReference>